<dbReference type="Pfam" id="PF20152">
    <property type="entry name" value="DUF6534"/>
    <property type="match status" value="1"/>
</dbReference>
<feature type="transmembrane region" description="Helical" evidence="1">
    <location>
        <begin position="48"/>
        <end position="71"/>
    </location>
</feature>
<dbReference type="OrthoDB" id="2535105at2759"/>
<evidence type="ECO:0000259" key="2">
    <source>
        <dbReference type="Pfam" id="PF20152"/>
    </source>
</evidence>
<dbReference type="PANTHER" id="PTHR40465:SF1">
    <property type="entry name" value="DUF6534 DOMAIN-CONTAINING PROTEIN"/>
    <property type="match status" value="1"/>
</dbReference>
<evidence type="ECO:0000313" key="3">
    <source>
        <dbReference type="EMBL" id="GJE99896.1"/>
    </source>
</evidence>
<sequence>MVLEPTLGSTIGVALLGGFATSMLYGVVCSQCYSFFQDRSEQHSYPFVRYPIATLWILITVYTALTLQPLYWYAVSNFGDFSKVLDITWSIRALVVLAAINDTIVRSCFVYRAWILDVHKSWLSFPLVTLVLCLFGVSLSVGVLSFKMKTLQDFESIEGVYYANLAMIVVVDLAIAARLTFLLASMRQNFVKRTDSLLTVMMAYTINTGLITSLVSIASLIAYATMPNNYVFVAVFFPLSPLYINALMASYNAKHWVRDNPVKDVEFFDGSVRIRFMRTTETCISPPDSRRATAC</sequence>
<protein>
    <recommendedName>
        <fullName evidence="2">DUF6534 domain-containing protein</fullName>
    </recommendedName>
</protein>
<feature type="transmembrane region" description="Helical" evidence="1">
    <location>
        <begin position="161"/>
        <end position="184"/>
    </location>
</feature>
<feature type="domain" description="DUF6534" evidence="2">
    <location>
        <begin position="169"/>
        <end position="255"/>
    </location>
</feature>
<keyword evidence="1" id="KW-0472">Membrane</keyword>
<feature type="transmembrane region" description="Helical" evidence="1">
    <location>
        <begin position="12"/>
        <end position="36"/>
    </location>
</feature>
<organism evidence="3 4">
    <name type="scientific">Phanerochaete sordida</name>
    <dbReference type="NCBI Taxonomy" id="48140"/>
    <lineage>
        <taxon>Eukaryota</taxon>
        <taxon>Fungi</taxon>
        <taxon>Dikarya</taxon>
        <taxon>Basidiomycota</taxon>
        <taxon>Agaricomycotina</taxon>
        <taxon>Agaricomycetes</taxon>
        <taxon>Polyporales</taxon>
        <taxon>Phanerochaetaceae</taxon>
        <taxon>Phanerochaete</taxon>
    </lineage>
</organism>
<dbReference type="Proteomes" id="UP000703269">
    <property type="component" value="Unassembled WGS sequence"/>
</dbReference>
<accession>A0A9P3LLU7</accession>
<dbReference type="InterPro" id="IPR045339">
    <property type="entry name" value="DUF6534"/>
</dbReference>
<proteinExistence type="predicted"/>
<feature type="transmembrane region" description="Helical" evidence="1">
    <location>
        <begin position="196"/>
        <end position="224"/>
    </location>
</feature>
<dbReference type="PANTHER" id="PTHR40465">
    <property type="entry name" value="CHROMOSOME 1, WHOLE GENOME SHOTGUN SEQUENCE"/>
    <property type="match status" value="1"/>
</dbReference>
<reference evidence="3 4" key="1">
    <citation type="submission" date="2021-08" db="EMBL/GenBank/DDBJ databases">
        <title>Draft Genome Sequence of Phanerochaete sordida strain YK-624.</title>
        <authorList>
            <person name="Mori T."/>
            <person name="Dohra H."/>
            <person name="Suzuki T."/>
            <person name="Kawagishi H."/>
            <person name="Hirai H."/>
        </authorList>
    </citation>
    <scope>NUCLEOTIDE SEQUENCE [LARGE SCALE GENOMIC DNA]</scope>
    <source>
        <strain evidence="3 4">YK-624</strain>
    </source>
</reference>
<keyword evidence="1" id="KW-0812">Transmembrane</keyword>
<dbReference type="AlphaFoldDB" id="A0A9P3LLU7"/>
<evidence type="ECO:0000256" key="1">
    <source>
        <dbReference type="SAM" id="Phobius"/>
    </source>
</evidence>
<keyword evidence="4" id="KW-1185">Reference proteome</keyword>
<feature type="transmembrane region" description="Helical" evidence="1">
    <location>
        <begin position="230"/>
        <end position="248"/>
    </location>
</feature>
<feature type="transmembrane region" description="Helical" evidence="1">
    <location>
        <begin position="123"/>
        <end position="146"/>
    </location>
</feature>
<keyword evidence="1" id="KW-1133">Transmembrane helix</keyword>
<comment type="caution">
    <text evidence="3">The sequence shown here is derived from an EMBL/GenBank/DDBJ whole genome shotgun (WGS) entry which is preliminary data.</text>
</comment>
<feature type="transmembrane region" description="Helical" evidence="1">
    <location>
        <begin position="91"/>
        <end position="111"/>
    </location>
</feature>
<evidence type="ECO:0000313" key="4">
    <source>
        <dbReference type="Proteomes" id="UP000703269"/>
    </source>
</evidence>
<dbReference type="EMBL" id="BPQB01000124">
    <property type="protein sequence ID" value="GJE99896.1"/>
    <property type="molecule type" value="Genomic_DNA"/>
</dbReference>
<name>A0A9P3LLU7_9APHY</name>
<gene>
    <name evidence="3" type="ORF">PsYK624_161710</name>
</gene>